<feature type="domain" description="Stress-response A/B barrel" evidence="3">
    <location>
        <begin position="49"/>
        <end position="151"/>
    </location>
</feature>
<dbReference type="PANTHER" id="PTHR33178">
    <property type="match status" value="1"/>
</dbReference>
<name>A0AAN6T7I1_9PEZI</name>
<keyword evidence="5" id="KW-1185">Reference proteome</keyword>
<dbReference type="InterPro" id="IPR013097">
    <property type="entry name" value="Dabb"/>
</dbReference>
<evidence type="ECO:0000259" key="3">
    <source>
        <dbReference type="PROSITE" id="PS51502"/>
    </source>
</evidence>
<comment type="subunit">
    <text evidence="1">Homodimer.</text>
</comment>
<dbReference type="InterPro" id="IPR044662">
    <property type="entry name" value="HS1/DABB1-like"/>
</dbReference>
<feature type="transmembrane region" description="Helical" evidence="2">
    <location>
        <begin position="12"/>
        <end position="33"/>
    </location>
</feature>
<organism evidence="4 5">
    <name type="scientific">Canariomyces notabilis</name>
    <dbReference type="NCBI Taxonomy" id="2074819"/>
    <lineage>
        <taxon>Eukaryota</taxon>
        <taxon>Fungi</taxon>
        <taxon>Dikarya</taxon>
        <taxon>Ascomycota</taxon>
        <taxon>Pezizomycotina</taxon>
        <taxon>Sordariomycetes</taxon>
        <taxon>Sordariomycetidae</taxon>
        <taxon>Sordariales</taxon>
        <taxon>Chaetomiaceae</taxon>
        <taxon>Canariomyces</taxon>
    </lineage>
</organism>
<dbReference type="SMART" id="SM00886">
    <property type="entry name" value="Dabb"/>
    <property type="match status" value="1"/>
</dbReference>
<proteinExistence type="predicted"/>
<sequence>MVDISNARPHALRIVLVVSVLLGVFLFLDPIGFASSSMANQTPGTTNFITHIVLFEFKPNAGATAVDAACAKFLALKDNCLAPNSQHPYITGISGGKYNSNEGLQNGLTHGFIVHFANADDRNYYVEQDPAHQAFKKEIEPLIAKTTVLDFTNGKF</sequence>
<accession>A0AAN6T7I1</accession>
<evidence type="ECO:0000313" key="5">
    <source>
        <dbReference type="Proteomes" id="UP001302812"/>
    </source>
</evidence>
<dbReference type="Gene3D" id="3.30.70.100">
    <property type="match status" value="1"/>
</dbReference>
<dbReference type="PANTHER" id="PTHR33178:SF10">
    <property type="entry name" value="STRESS-RESPONSE A_B BARREL DOMAIN-CONTAINING PROTEIN"/>
    <property type="match status" value="1"/>
</dbReference>
<protein>
    <submittedName>
        <fullName evidence="4">Dabb-domain-containing protein</fullName>
    </submittedName>
</protein>
<dbReference type="SUPFAM" id="SSF54909">
    <property type="entry name" value="Dimeric alpha+beta barrel"/>
    <property type="match status" value="1"/>
</dbReference>
<gene>
    <name evidence="4" type="ORF">N656DRAFT_741271</name>
</gene>
<dbReference type="PROSITE" id="PS51502">
    <property type="entry name" value="S_R_A_B_BARREL"/>
    <property type="match status" value="1"/>
</dbReference>
<reference evidence="4" key="2">
    <citation type="submission" date="2023-05" db="EMBL/GenBank/DDBJ databases">
        <authorList>
            <consortium name="Lawrence Berkeley National Laboratory"/>
            <person name="Steindorff A."/>
            <person name="Hensen N."/>
            <person name="Bonometti L."/>
            <person name="Westerberg I."/>
            <person name="Brannstrom I.O."/>
            <person name="Guillou S."/>
            <person name="Cros-Aarteil S."/>
            <person name="Calhoun S."/>
            <person name="Haridas S."/>
            <person name="Kuo A."/>
            <person name="Mondo S."/>
            <person name="Pangilinan J."/>
            <person name="Riley R."/>
            <person name="Labutti K."/>
            <person name="Andreopoulos B."/>
            <person name="Lipzen A."/>
            <person name="Chen C."/>
            <person name="Yanf M."/>
            <person name="Daum C."/>
            <person name="Ng V."/>
            <person name="Clum A."/>
            <person name="Ohm R."/>
            <person name="Martin F."/>
            <person name="Silar P."/>
            <person name="Natvig D."/>
            <person name="Lalanne C."/>
            <person name="Gautier V."/>
            <person name="Ament-Velasquez S.L."/>
            <person name="Kruys A."/>
            <person name="Hutchinson M.I."/>
            <person name="Powell A.J."/>
            <person name="Barry K."/>
            <person name="Miller A.N."/>
            <person name="Grigoriev I.V."/>
            <person name="Debuchy R."/>
            <person name="Gladieux P."/>
            <person name="Thoren M.H."/>
            <person name="Johannesson H."/>
        </authorList>
    </citation>
    <scope>NUCLEOTIDE SEQUENCE</scope>
    <source>
        <strain evidence="4">CBS 508.74</strain>
    </source>
</reference>
<dbReference type="EMBL" id="MU853370">
    <property type="protein sequence ID" value="KAK4107668.1"/>
    <property type="molecule type" value="Genomic_DNA"/>
</dbReference>
<evidence type="ECO:0000256" key="1">
    <source>
        <dbReference type="ARBA" id="ARBA00011738"/>
    </source>
</evidence>
<evidence type="ECO:0000313" key="4">
    <source>
        <dbReference type="EMBL" id="KAK4107668.1"/>
    </source>
</evidence>
<dbReference type="InterPro" id="IPR011008">
    <property type="entry name" value="Dimeric_a/b-barrel"/>
</dbReference>
<dbReference type="RefSeq" id="XP_064665238.1">
    <property type="nucleotide sequence ID" value="XM_064812816.1"/>
</dbReference>
<keyword evidence="2" id="KW-0472">Membrane</keyword>
<dbReference type="Pfam" id="PF07876">
    <property type="entry name" value="Dabb"/>
    <property type="match status" value="1"/>
</dbReference>
<reference evidence="4" key="1">
    <citation type="journal article" date="2023" name="Mol. Phylogenet. Evol.">
        <title>Genome-scale phylogeny and comparative genomics of the fungal order Sordariales.</title>
        <authorList>
            <person name="Hensen N."/>
            <person name="Bonometti L."/>
            <person name="Westerberg I."/>
            <person name="Brannstrom I.O."/>
            <person name="Guillou S."/>
            <person name="Cros-Aarteil S."/>
            <person name="Calhoun S."/>
            <person name="Haridas S."/>
            <person name="Kuo A."/>
            <person name="Mondo S."/>
            <person name="Pangilinan J."/>
            <person name="Riley R."/>
            <person name="LaButti K."/>
            <person name="Andreopoulos B."/>
            <person name="Lipzen A."/>
            <person name="Chen C."/>
            <person name="Yan M."/>
            <person name="Daum C."/>
            <person name="Ng V."/>
            <person name="Clum A."/>
            <person name="Steindorff A."/>
            <person name="Ohm R.A."/>
            <person name="Martin F."/>
            <person name="Silar P."/>
            <person name="Natvig D.O."/>
            <person name="Lalanne C."/>
            <person name="Gautier V."/>
            <person name="Ament-Velasquez S.L."/>
            <person name="Kruys A."/>
            <person name="Hutchinson M.I."/>
            <person name="Powell A.J."/>
            <person name="Barry K."/>
            <person name="Miller A.N."/>
            <person name="Grigoriev I.V."/>
            <person name="Debuchy R."/>
            <person name="Gladieux P."/>
            <person name="Hiltunen Thoren M."/>
            <person name="Johannesson H."/>
        </authorList>
    </citation>
    <scope>NUCLEOTIDE SEQUENCE</scope>
    <source>
        <strain evidence="4">CBS 508.74</strain>
    </source>
</reference>
<dbReference type="AlphaFoldDB" id="A0AAN6T7I1"/>
<keyword evidence="2" id="KW-1133">Transmembrane helix</keyword>
<dbReference type="Proteomes" id="UP001302812">
    <property type="component" value="Unassembled WGS sequence"/>
</dbReference>
<comment type="caution">
    <text evidence="4">The sequence shown here is derived from an EMBL/GenBank/DDBJ whole genome shotgun (WGS) entry which is preliminary data.</text>
</comment>
<evidence type="ECO:0000256" key="2">
    <source>
        <dbReference type="SAM" id="Phobius"/>
    </source>
</evidence>
<dbReference type="GeneID" id="89936941"/>
<keyword evidence="2" id="KW-0812">Transmembrane</keyword>